<name>A0A0C9VEH5_SPHS4</name>
<dbReference type="InterPro" id="IPR000210">
    <property type="entry name" value="BTB/POZ_dom"/>
</dbReference>
<proteinExistence type="predicted"/>
<dbReference type="Proteomes" id="UP000054279">
    <property type="component" value="Unassembled WGS sequence"/>
</dbReference>
<dbReference type="AlphaFoldDB" id="A0A0C9VEH5"/>
<sequence>MDISVNARVAGYHPDFRFPNADVLLVCDETGFKVHKNMLKRVSEVFFHLFSDPATKANRSFRGLPVVPMHGDLYEDVELFLRIIYFAADWVDIKFEKDTARHFLRAIRISSKYGVEFIRDHFLKIILQSYPTSYEDIWPLSHMFLETSPDPLDVLRIAEHAESRNLIRTCLYLIAYHTKTRRLNGKLAFIIEGKKRVDDKCWDILTHWKCRTIGPKLDCWRSGRCKHAFRNHVGKFKRHSNFDLFIIFNKIAWDSDEDLALELCPVCRPYYLGKTQAWARAFWDNDFLNCFDI</sequence>
<dbReference type="PROSITE" id="PS50097">
    <property type="entry name" value="BTB"/>
    <property type="match status" value="1"/>
</dbReference>
<protein>
    <recommendedName>
        <fullName evidence="1">BTB domain-containing protein</fullName>
    </recommendedName>
</protein>
<dbReference type="SUPFAM" id="SSF54695">
    <property type="entry name" value="POZ domain"/>
    <property type="match status" value="1"/>
</dbReference>
<evidence type="ECO:0000313" key="3">
    <source>
        <dbReference type="Proteomes" id="UP000054279"/>
    </source>
</evidence>
<gene>
    <name evidence="2" type="ORF">M422DRAFT_257399</name>
</gene>
<dbReference type="Pfam" id="PF00651">
    <property type="entry name" value="BTB"/>
    <property type="match status" value="1"/>
</dbReference>
<reference evidence="2 3" key="1">
    <citation type="submission" date="2014-06" db="EMBL/GenBank/DDBJ databases">
        <title>Evolutionary Origins and Diversification of the Mycorrhizal Mutualists.</title>
        <authorList>
            <consortium name="DOE Joint Genome Institute"/>
            <consortium name="Mycorrhizal Genomics Consortium"/>
            <person name="Kohler A."/>
            <person name="Kuo A."/>
            <person name="Nagy L.G."/>
            <person name="Floudas D."/>
            <person name="Copeland A."/>
            <person name="Barry K.W."/>
            <person name="Cichocki N."/>
            <person name="Veneault-Fourrey C."/>
            <person name="LaButti K."/>
            <person name="Lindquist E.A."/>
            <person name="Lipzen A."/>
            <person name="Lundell T."/>
            <person name="Morin E."/>
            <person name="Murat C."/>
            <person name="Riley R."/>
            <person name="Ohm R."/>
            <person name="Sun H."/>
            <person name="Tunlid A."/>
            <person name="Henrissat B."/>
            <person name="Grigoriev I.V."/>
            <person name="Hibbett D.S."/>
            <person name="Martin F."/>
        </authorList>
    </citation>
    <scope>NUCLEOTIDE SEQUENCE [LARGE SCALE GENOMIC DNA]</scope>
    <source>
        <strain evidence="2 3">SS14</strain>
    </source>
</reference>
<dbReference type="OrthoDB" id="3036049at2759"/>
<evidence type="ECO:0000259" key="1">
    <source>
        <dbReference type="PROSITE" id="PS50097"/>
    </source>
</evidence>
<feature type="domain" description="BTB" evidence="1">
    <location>
        <begin position="21"/>
        <end position="85"/>
    </location>
</feature>
<keyword evidence="3" id="KW-1185">Reference proteome</keyword>
<dbReference type="InterPro" id="IPR011333">
    <property type="entry name" value="SKP1/BTB/POZ_sf"/>
</dbReference>
<dbReference type="EMBL" id="KN837149">
    <property type="protein sequence ID" value="KIJ39802.1"/>
    <property type="molecule type" value="Genomic_DNA"/>
</dbReference>
<accession>A0A0C9VEH5</accession>
<dbReference type="CDD" id="cd18186">
    <property type="entry name" value="BTB_POZ_ZBTB_KLHL-like"/>
    <property type="match status" value="1"/>
</dbReference>
<dbReference type="Gene3D" id="3.30.710.10">
    <property type="entry name" value="Potassium Channel Kv1.1, Chain A"/>
    <property type="match status" value="1"/>
</dbReference>
<organism evidence="2 3">
    <name type="scientific">Sphaerobolus stellatus (strain SS14)</name>
    <dbReference type="NCBI Taxonomy" id="990650"/>
    <lineage>
        <taxon>Eukaryota</taxon>
        <taxon>Fungi</taxon>
        <taxon>Dikarya</taxon>
        <taxon>Basidiomycota</taxon>
        <taxon>Agaricomycotina</taxon>
        <taxon>Agaricomycetes</taxon>
        <taxon>Phallomycetidae</taxon>
        <taxon>Geastrales</taxon>
        <taxon>Sphaerobolaceae</taxon>
        <taxon>Sphaerobolus</taxon>
    </lineage>
</organism>
<dbReference type="HOGENOM" id="CLU_950514_0_0_1"/>
<evidence type="ECO:0000313" key="2">
    <source>
        <dbReference type="EMBL" id="KIJ39802.1"/>
    </source>
</evidence>